<name>A0A2B4SW74_STYPI</name>
<reference evidence="2" key="1">
    <citation type="journal article" date="2017" name="bioRxiv">
        <title>Comparative analysis of the genomes of Stylophora pistillata and Acropora digitifera provides evidence for extensive differences between species of corals.</title>
        <authorList>
            <person name="Voolstra C.R."/>
            <person name="Li Y."/>
            <person name="Liew Y.J."/>
            <person name="Baumgarten S."/>
            <person name="Zoccola D."/>
            <person name="Flot J.-F."/>
            <person name="Tambutte S."/>
            <person name="Allemand D."/>
            <person name="Aranda M."/>
        </authorList>
    </citation>
    <scope>NUCLEOTIDE SEQUENCE [LARGE SCALE GENOMIC DNA]</scope>
</reference>
<dbReference type="AlphaFoldDB" id="A0A2B4SW74"/>
<comment type="caution">
    <text evidence="1">The sequence shown here is derived from an EMBL/GenBank/DDBJ whole genome shotgun (WGS) entry which is preliminary data.</text>
</comment>
<evidence type="ECO:0000313" key="2">
    <source>
        <dbReference type="Proteomes" id="UP000225706"/>
    </source>
</evidence>
<dbReference type="OrthoDB" id="5976291at2759"/>
<dbReference type="EMBL" id="LSMT01000006">
    <property type="protein sequence ID" value="PFX34141.1"/>
    <property type="molecule type" value="Genomic_DNA"/>
</dbReference>
<sequence>MKQNELSRIMFTCKHNRVFRSDREPSRMPEGTLKRLRRKGRKLKEFVYECIRPSMHTEVLLATLLCEEEDLDEHFREAAADVQPLSVTFPHCPKKCKSKSGLKHHITVKHKDKTEETETDEPENRDLLTVERYASIVANAKVKLGDKKIYPKANRDKIWSYNCNTLQSSTPKFPKIQGLYIQLTKSGNAERFYAAFYASIVLHASSHFVTLLHYFVQKWPHCKEKAEPHACEPLTKLSDKEKSGLQYIGGYVLHKLHNKHKQASKTLENDHAISLIMAGKWDNPIGEDQRLTTTLNRGGLWKITRNAQSVFERTEHYFREATRKTSLKNIPLANIISRSMHDVTVVASHSAMLADSEVEISSHVAKDVLHNIISLYVRVRSFSFVKDVIQKHKIRLKQLKSKALRKDINRSSTD</sequence>
<proteinExistence type="predicted"/>
<dbReference type="Proteomes" id="UP000225706">
    <property type="component" value="Unassembled WGS sequence"/>
</dbReference>
<gene>
    <name evidence="1" type="ORF">AWC38_SpisGene945</name>
</gene>
<keyword evidence="2" id="KW-1185">Reference proteome</keyword>
<accession>A0A2B4SW74</accession>
<evidence type="ECO:0000313" key="1">
    <source>
        <dbReference type="EMBL" id="PFX34141.1"/>
    </source>
</evidence>
<protein>
    <submittedName>
        <fullName evidence="1">Uncharacterized protein</fullName>
    </submittedName>
</protein>
<organism evidence="1 2">
    <name type="scientific">Stylophora pistillata</name>
    <name type="common">Smooth cauliflower coral</name>
    <dbReference type="NCBI Taxonomy" id="50429"/>
    <lineage>
        <taxon>Eukaryota</taxon>
        <taxon>Metazoa</taxon>
        <taxon>Cnidaria</taxon>
        <taxon>Anthozoa</taxon>
        <taxon>Hexacorallia</taxon>
        <taxon>Scleractinia</taxon>
        <taxon>Astrocoeniina</taxon>
        <taxon>Pocilloporidae</taxon>
        <taxon>Stylophora</taxon>
    </lineage>
</organism>